<gene>
    <name evidence="1" type="ORF">ACFFNY_20590</name>
</gene>
<evidence type="ECO:0000313" key="1">
    <source>
        <dbReference type="EMBL" id="MFB9753975.1"/>
    </source>
</evidence>
<name>A0ABV5W079_9BACL</name>
<comment type="caution">
    <text evidence="1">The sequence shown here is derived from an EMBL/GenBank/DDBJ whole genome shotgun (WGS) entry which is preliminary data.</text>
</comment>
<dbReference type="RefSeq" id="WP_344915363.1">
    <property type="nucleotide sequence ID" value="NZ_BAAAYO010000014.1"/>
</dbReference>
<reference evidence="1 2" key="1">
    <citation type="submission" date="2024-09" db="EMBL/GenBank/DDBJ databases">
        <authorList>
            <person name="Sun Q."/>
            <person name="Mori K."/>
        </authorList>
    </citation>
    <scope>NUCLEOTIDE SEQUENCE [LARGE SCALE GENOMIC DNA]</scope>
    <source>
        <strain evidence="1 2">JCM 12520</strain>
    </source>
</reference>
<dbReference type="EMBL" id="JBHMAG010000013">
    <property type="protein sequence ID" value="MFB9753975.1"/>
    <property type="molecule type" value="Genomic_DNA"/>
</dbReference>
<accession>A0ABV5W079</accession>
<keyword evidence="2" id="KW-1185">Reference proteome</keyword>
<proteinExistence type="predicted"/>
<protein>
    <submittedName>
        <fullName evidence="1">Uncharacterized protein</fullName>
    </submittedName>
</protein>
<sequence>MEEPKVLTSKEFIELTMSHQTVAFPENDYFQRELFLTEYWRSILFEIAFKSDFSDDSIQPVHNRKIKNMLSQKVDTIWPELKDENLKEQTDFTKPVRICLEKIGDTVHLGSGFYVPLPLRMIDLPESEYAVIVGGTSTTLIRNMIPSARISGYGRIVEKKRIPDSIKTDRHLWQDYSNWIGWKPGNINSWMTLQMRQLSTLGSQSIQGFEEFEVYNSLGHRERGNRSFWIDQRTIQVQKLSGILFCKTVDSNRRYFLGELKDGYLLKELTITDADTIRWLMIGFRLESGRSPIARWNDSFLKVNSPLPQALERHMLVFSLKQNAFEYYVCEQVQDHVEQFLKSHGYEIMGTRRNHNE</sequence>
<organism evidence="1 2">
    <name type="scientific">Paenibacillus hodogayensis</name>
    <dbReference type="NCBI Taxonomy" id="279208"/>
    <lineage>
        <taxon>Bacteria</taxon>
        <taxon>Bacillati</taxon>
        <taxon>Bacillota</taxon>
        <taxon>Bacilli</taxon>
        <taxon>Bacillales</taxon>
        <taxon>Paenibacillaceae</taxon>
        <taxon>Paenibacillus</taxon>
    </lineage>
</organism>
<evidence type="ECO:0000313" key="2">
    <source>
        <dbReference type="Proteomes" id="UP001589619"/>
    </source>
</evidence>
<dbReference type="Proteomes" id="UP001589619">
    <property type="component" value="Unassembled WGS sequence"/>
</dbReference>